<feature type="transmembrane region" description="Helical" evidence="1">
    <location>
        <begin position="239"/>
        <end position="260"/>
    </location>
</feature>
<dbReference type="EMBL" id="JBHSMS010000068">
    <property type="protein sequence ID" value="MFC5513390.1"/>
    <property type="molecule type" value="Genomic_DNA"/>
</dbReference>
<accession>A0ABW0PLN3</accession>
<keyword evidence="1" id="KW-0472">Membrane</keyword>
<evidence type="ECO:0000313" key="3">
    <source>
        <dbReference type="Proteomes" id="UP001596031"/>
    </source>
</evidence>
<evidence type="ECO:0000256" key="1">
    <source>
        <dbReference type="SAM" id="Phobius"/>
    </source>
</evidence>
<evidence type="ECO:0000313" key="2">
    <source>
        <dbReference type="EMBL" id="MFC5513390.1"/>
    </source>
</evidence>
<sequence length="495" mass="53695">MNEQVARRVVLVRAIESADTGHQVLSEDDRKYASRSARELAAWQAADSKAAFTQEHFLEQRSEQILKRLAERTPAFASFQKRGPGLPAFWAALPLLALFAGALLDRIADPHRVDLLSAPLLFIIGWNLAVYLVLLVWALLPGRKSGRAGPGLLRRLSVGKAALPRKLPGALSTGLTNFMAEWSVLSEPLTRARLSRTVHLSAAAFALGAVLSLYARGLLTQYVAGWESTFLDATQVHTLLSWLFAPVLFLFPFLQGFSLADIESLRFGAGAATSAAGGERWVHLYGATIVLLVVLPRLLLAAFAAWRARRLARRFPLDFDHPYFRHLADSIGAGSAAVLRVLPYSFTLDEARDRGLWTVAAMALGAQARVLLHPALPYGEAPKEALGDASLAEPGITVTAALFSLAATPEKENHGAFLDYLVRNSKRGVAVLLDESSLTERGAGQAGLEARVQERIALWRQFCSFHGTAATVVNLVDPGKRPIELGAGLALPELR</sequence>
<feature type="transmembrane region" description="Helical" evidence="1">
    <location>
        <begin position="198"/>
        <end position="219"/>
    </location>
</feature>
<dbReference type="Proteomes" id="UP001596031">
    <property type="component" value="Unassembled WGS sequence"/>
</dbReference>
<comment type="caution">
    <text evidence="2">The sequence shown here is derived from an EMBL/GenBank/DDBJ whole genome shotgun (WGS) entry which is preliminary data.</text>
</comment>
<dbReference type="InterPro" id="IPR021296">
    <property type="entry name" value="DUF2868"/>
</dbReference>
<organism evidence="2 3">
    <name type="scientific">Massilia jejuensis</name>
    <dbReference type="NCBI Taxonomy" id="648894"/>
    <lineage>
        <taxon>Bacteria</taxon>
        <taxon>Pseudomonadati</taxon>
        <taxon>Pseudomonadota</taxon>
        <taxon>Betaproteobacteria</taxon>
        <taxon>Burkholderiales</taxon>
        <taxon>Oxalobacteraceae</taxon>
        <taxon>Telluria group</taxon>
        <taxon>Massilia</taxon>
    </lineage>
</organism>
<dbReference type="RefSeq" id="WP_379725460.1">
    <property type="nucleotide sequence ID" value="NZ_JBHSMS010000068.1"/>
</dbReference>
<feature type="transmembrane region" description="Helical" evidence="1">
    <location>
        <begin position="116"/>
        <end position="140"/>
    </location>
</feature>
<gene>
    <name evidence="2" type="ORF">ACFPOU_20030</name>
</gene>
<proteinExistence type="predicted"/>
<keyword evidence="3" id="KW-1185">Reference proteome</keyword>
<feature type="transmembrane region" description="Helical" evidence="1">
    <location>
        <begin position="86"/>
        <end position="104"/>
    </location>
</feature>
<name>A0ABW0PLN3_9BURK</name>
<keyword evidence="1" id="KW-1133">Transmembrane helix</keyword>
<dbReference type="Pfam" id="PF11067">
    <property type="entry name" value="DUF2868"/>
    <property type="match status" value="1"/>
</dbReference>
<keyword evidence="1" id="KW-0812">Transmembrane</keyword>
<reference evidence="3" key="1">
    <citation type="journal article" date="2019" name="Int. J. Syst. Evol. Microbiol.">
        <title>The Global Catalogue of Microorganisms (GCM) 10K type strain sequencing project: providing services to taxonomists for standard genome sequencing and annotation.</title>
        <authorList>
            <consortium name="The Broad Institute Genomics Platform"/>
            <consortium name="The Broad Institute Genome Sequencing Center for Infectious Disease"/>
            <person name="Wu L."/>
            <person name="Ma J."/>
        </authorList>
    </citation>
    <scope>NUCLEOTIDE SEQUENCE [LARGE SCALE GENOMIC DNA]</scope>
    <source>
        <strain evidence="3">CCUG 38813</strain>
    </source>
</reference>
<protein>
    <submittedName>
        <fullName evidence="2">DUF2868 domain-containing protein</fullName>
    </submittedName>
</protein>
<feature type="transmembrane region" description="Helical" evidence="1">
    <location>
        <begin position="281"/>
        <end position="306"/>
    </location>
</feature>